<dbReference type="InterPro" id="IPR002295">
    <property type="entry name" value="N4/N6-MTase_EcoPI_Mod-like"/>
</dbReference>
<dbReference type="InterPro" id="IPR029063">
    <property type="entry name" value="SAM-dependent_MTases_sf"/>
</dbReference>
<dbReference type="EC" id="2.1.1.-" evidence="7"/>
<evidence type="ECO:0000313" key="8">
    <source>
        <dbReference type="Proteomes" id="UP001597252"/>
    </source>
</evidence>
<evidence type="ECO:0000259" key="6">
    <source>
        <dbReference type="Pfam" id="PF01555"/>
    </source>
</evidence>
<keyword evidence="5" id="KW-0680">Restriction system</keyword>
<accession>A0ABW4E5T6</accession>
<sequence>MKANNQVTSTSIDITEQNIEKLKKLFPEALTDNKIDFDKLRLILGNEVEMVQERYGFTWNGKNQAMKLAQQPTVATLKPNKAKSKNWDETGNLYIEGDNLEVLKILQKSYANKIKAVYIDPPYNTGKDFVYKDNFSNPLKNYYELTGQIDSEGNRLSTNADISGRFHTDWLNMIYPRVKLARNLLREDGVMFVSIDDAEVDNMTKLIKELFGEKCYVMPLIWRLPRGINAGLVSKAHEYVLVVTKSDGLIKHFNYLGESQFSVDRTNKKIDGRHPASIIHFPAGVVRYEGKDKVITGEISGSEKILIHGQMIFKDGYLASEVDLEAGWTMKKMISDWLDGKEVVDSKGQKIVEFFFKENGKLYSKKDVSTQIVKSVLEGVPDNQAARDEIEDLFGEQDIFSGLEFLVLVVINTGDARPFLDNKK</sequence>
<protein>
    <submittedName>
        <fullName evidence="7">Site-specific DNA-methyltransferase</fullName>
        <ecNumber evidence="7">2.1.1.-</ecNumber>
    </submittedName>
</protein>
<dbReference type="SUPFAM" id="SSF53335">
    <property type="entry name" value="S-adenosyl-L-methionine-dependent methyltransferases"/>
    <property type="match status" value="1"/>
</dbReference>
<evidence type="ECO:0000256" key="2">
    <source>
        <dbReference type="ARBA" id="ARBA00022603"/>
    </source>
</evidence>
<dbReference type="Gene3D" id="3.40.50.150">
    <property type="entry name" value="Vaccinia Virus protein VP39"/>
    <property type="match status" value="1"/>
</dbReference>
<dbReference type="InterPro" id="IPR002052">
    <property type="entry name" value="DNA_methylase_N6_adenine_CS"/>
</dbReference>
<dbReference type="Pfam" id="PF01555">
    <property type="entry name" value="N6_N4_Mtase"/>
    <property type="match status" value="1"/>
</dbReference>
<dbReference type="Proteomes" id="UP001597252">
    <property type="component" value="Unassembled WGS sequence"/>
</dbReference>
<dbReference type="PROSITE" id="PS00092">
    <property type="entry name" value="N6_MTASE"/>
    <property type="match status" value="1"/>
</dbReference>
<name>A0ABW4E5T6_9LACO</name>
<proteinExistence type="inferred from homology"/>
<dbReference type="GO" id="GO:0008168">
    <property type="term" value="F:methyltransferase activity"/>
    <property type="evidence" value="ECO:0007669"/>
    <property type="project" value="UniProtKB-KW"/>
</dbReference>
<evidence type="ECO:0000256" key="1">
    <source>
        <dbReference type="ARBA" id="ARBA00006594"/>
    </source>
</evidence>
<keyword evidence="2 7" id="KW-0489">Methyltransferase</keyword>
<reference evidence="8" key="1">
    <citation type="journal article" date="2019" name="Int. J. Syst. Evol. Microbiol.">
        <title>The Global Catalogue of Microorganisms (GCM) 10K type strain sequencing project: providing services to taxonomists for standard genome sequencing and annotation.</title>
        <authorList>
            <consortium name="The Broad Institute Genomics Platform"/>
            <consortium name="The Broad Institute Genome Sequencing Center for Infectious Disease"/>
            <person name="Wu L."/>
            <person name="Ma J."/>
        </authorList>
    </citation>
    <scope>NUCLEOTIDE SEQUENCE [LARGE SCALE GENOMIC DNA]</scope>
    <source>
        <strain evidence="8">CCM 8903</strain>
    </source>
</reference>
<evidence type="ECO:0000256" key="5">
    <source>
        <dbReference type="ARBA" id="ARBA00022747"/>
    </source>
</evidence>
<comment type="similarity">
    <text evidence="1">Belongs to the N(4)/N(6)-methyltransferase family.</text>
</comment>
<dbReference type="RefSeq" id="WP_379896516.1">
    <property type="nucleotide sequence ID" value="NZ_JBHTON010000025.1"/>
</dbReference>
<feature type="non-terminal residue" evidence="7">
    <location>
        <position position="424"/>
    </location>
</feature>
<evidence type="ECO:0000313" key="7">
    <source>
        <dbReference type="EMBL" id="MFD1485270.1"/>
    </source>
</evidence>
<keyword evidence="3 7" id="KW-0808">Transferase</keyword>
<dbReference type="PRINTS" id="PR00506">
    <property type="entry name" value="D21N6MTFRASE"/>
</dbReference>
<feature type="domain" description="DNA methylase N-4/N-6" evidence="6">
    <location>
        <begin position="114"/>
        <end position="249"/>
    </location>
</feature>
<dbReference type="InterPro" id="IPR002941">
    <property type="entry name" value="DNA_methylase_N4/N6"/>
</dbReference>
<keyword evidence="8" id="KW-1185">Reference proteome</keyword>
<keyword evidence="4" id="KW-0949">S-adenosyl-L-methionine</keyword>
<evidence type="ECO:0000256" key="3">
    <source>
        <dbReference type="ARBA" id="ARBA00022679"/>
    </source>
</evidence>
<dbReference type="GO" id="GO:0032259">
    <property type="term" value="P:methylation"/>
    <property type="evidence" value="ECO:0007669"/>
    <property type="project" value="UniProtKB-KW"/>
</dbReference>
<evidence type="ECO:0000256" key="4">
    <source>
        <dbReference type="ARBA" id="ARBA00022691"/>
    </source>
</evidence>
<comment type="caution">
    <text evidence="7">The sequence shown here is derived from an EMBL/GenBank/DDBJ whole genome shotgun (WGS) entry which is preliminary data.</text>
</comment>
<organism evidence="7 8">
    <name type="scientific">Lacticaseibacillus baoqingensis</name>
    <dbReference type="NCBI Taxonomy" id="2486013"/>
    <lineage>
        <taxon>Bacteria</taxon>
        <taxon>Bacillati</taxon>
        <taxon>Bacillota</taxon>
        <taxon>Bacilli</taxon>
        <taxon>Lactobacillales</taxon>
        <taxon>Lactobacillaceae</taxon>
        <taxon>Lacticaseibacillus</taxon>
    </lineage>
</organism>
<dbReference type="EMBL" id="JBHTON010000025">
    <property type="protein sequence ID" value="MFD1485270.1"/>
    <property type="molecule type" value="Genomic_DNA"/>
</dbReference>
<gene>
    <name evidence="7" type="ORF">ACFQ5J_08515</name>
</gene>